<feature type="transmembrane region" description="Helical" evidence="7">
    <location>
        <begin position="100"/>
        <end position="117"/>
    </location>
</feature>
<keyword evidence="7" id="KW-0131">Cell cycle</keyword>
<dbReference type="InterPro" id="IPR003524">
    <property type="entry name" value="PNAcMuramoyl-5peptid_Trfase"/>
</dbReference>
<dbReference type="AlphaFoldDB" id="A0A928TRA9"/>
<evidence type="ECO:0000256" key="6">
    <source>
        <dbReference type="ARBA" id="ARBA00023136"/>
    </source>
</evidence>
<feature type="transmembrane region" description="Helical" evidence="7">
    <location>
        <begin position="12"/>
        <end position="33"/>
    </location>
</feature>
<keyword evidence="7 9" id="KW-0479">Metal-binding</keyword>
<comment type="pathway">
    <text evidence="7">Cell wall biogenesis; peptidoglycan biosynthesis.</text>
</comment>
<comment type="caution">
    <text evidence="10">The sequence shown here is derived from an EMBL/GenBank/DDBJ whole genome shotgun (WGS) entry which is preliminary data.</text>
</comment>
<dbReference type="NCBIfam" id="TIGR00445">
    <property type="entry name" value="mraY"/>
    <property type="match status" value="1"/>
</dbReference>
<comment type="cofactor">
    <cofactor evidence="7 9">
        <name>Mg(2+)</name>
        <dbReference type="ChEBI" id="CHEBI:18420"/>
    </cofactor>
</comment>
<protein>
    <recommendedName>
        <fullName evidence="7 8">Phospho-N-acetylmuramoyl-pentapeptide-transferase</fullName>
        <ecNumber evidence="7 8">2.7.8.13</ecNumber>
    </recommendedName>
    <alternativeName>
        <fullName evidence="7">UDP-MurNAc-pentapeptide phosphotransferase</fullName>
    </alternativeName>
</protein>
<dbReference type="PANTHER" id="PTHR22926">
    <property type="entry name" value="PHOSPHO-N-ACETYLMURAMOYL-PENTAPEPTIDE-TRANSFERASE"/>
    <property type="match status" value="1"/>
</dbReference>
<evidence type="ECO:0000256" key="1">
    <source>
        <dbReference type="ARBA" id="ARBA00004141"/>
    </source>
</evidence>
<keyword evidence="7 9" id="KW-0460">Magnesium</keyword>
<feature type="binding site" evidence="9">
    <location>
        <position position="193"/>
    </location>
    <ligand>
        <name>Mg(2+)</name>
        <dbReference type="ChEBI" id="CHEBI:18420"/>
    </ligand>
</feature>
<keyword evidence="5 7" id="KW-1133">Transmembrane helix</keyword>
<evidence type="ECO:0000256" key="4">
    <source>
        <dbReference type="ARBA" id="ARBA00022692"/>
    </source>
</evidence>
<evidence type="ECO:0000313" key="11">
    <source>
        <dbReference type="Proteomes" id="UP000710385"/>
    </source>
</evidence>
<comment type="catalytic activity">
    <reaction evidence="7">
        <text>UDP-N-acetyl-alpha-D-muramoyl-L-alanyl-gamma-D-glutamyl-meso-2,6-diaminopimeloyl-D-alanyl-D-alanine + di-trans,octa-cis-undecaprenyl phosphate = di-trans,octa-cis-undecaprenyl diphospho-N-acetyl-alpha-D-muramoyl-L-alanyl-D-glutamyl-meso-2,6-diaminopimeloyl-D-alanyl-D-alanine + UMP</text>
        <dbReference type="Rhea" id="RHEA:28386"/>
        <dbReference type="ChEBI" id="CHEBI:57865"/>
        <dbReference type="ChEBI" id="CHEBI:60392"/>
        <dbReference type="ChEBI" id="CHEBI:61386"/>
        <dbReference type="ChEBI" id="CHEBI:61387"/>
        <dbReference type="EC" id="2.7.8.13"/>
    </reaction>
</comment>
<reference evidence="10" key="1">
    <citation type="submission" date="2020-05" db="EMBL/GenBank/DDBJ databases">
        <title>High-Quality Genomes of Partial-Nitritation/Anammox System by Hierarchical Clustering Based Hybrid Assembly.</title>
        <authorList>
            <person name="Liu L."/>
            <person name="Wang Y."/>
            <person name="Che Y."/>
            <person name="Chen Y."/>
            <person name="Xia Y."/>
            <person name="Luo R."/>
            <person name="Cheng S.H."/>
            <person name="Zheng C."/>
            <person name="Zhang T."/>
        </authorList>
    </citation>
    <scope>NUCLEOTIDE SEQUENCE</scope>
    <source>
        <strain evidence="10">H1_PAT1</strain>
    </source>
</reference>
<feature type="transmembrane region" description="Helical" evidence="7">
    <location>
        <begin position="249"/>
        <end position="269"/>
    </location>
</feature>
<keyword evidence="7" id="KW-0133">Cell shape</keyword>
<dbReference type="GO" id="GO:0008360">
    <property type="term" value="P:regulation of cell shape"/>
    <property type="evidence" value="ECO:0007669"/>
    <property type="project" value="UniProtKB-KW"/>
</dbReference>
<dbReference type="Pfam" id="PF00953">
    <property type="entry name" value="Glycos_transf_4"/>
    <property type="match status" value="1"/>
</dbReference>
<dbReference type="Proteomes" id="UP000710385">
    <property type="component" value="Unassembled WGS sequence"/>
</dbReference>
<dbReference type="GO" id="GO:0051301">
    <property type="term" value="P:cell division"/>
    <property type="evidence" value="ECO:0007669"/>
    <property type="project" value="UniProtKB-KW"/>
</dbReference>
<keyword evidence="3 7" id="KW-0808">Transferase</keyword>
<evidence type="ECO:0000313" key="10">
    <source>
        <dbReference type="EMBL" id="MBE7525666.1"/>
    </source>
</evidence>
<dbReference type="InterPro" id="IPR018480">
    <property type="entry name" value="PNAcMuramoyl-5peptid_Trfase_CS"/>
</dbReference>
<feature type="transmembrane region" description="Helical" evidence="7">
    <location>
        <begin position="67"/>
        <end position="88"/>
    </location>
</feature>
<keyword evidence="4 7" id="KW-0812">Transmembrane</keyword>
<feature type="transmembrane region" description="Helical" evidence="7">
    <location>
        <begin position="324"/>
        <end position="345"/>
    </location>
</feature>
<keyword evidence="7" id="KW-1003">Cell membrane</keyword>
<dbReference type="EMBL" id="JABTTY010000001">
    <property type="protein sequence ID" value="MBE7525666.1"/>
    <property type="molecule type" value="Genomic_DNA"/>
</dbReference>
<dbReference type="GO" id="GO:0009252">
    <property type="term" value="P:peptidoglycan biosynthetic process"/>
    <property type="evidence" value="ECO:0007669"/>
    <property type="project" value="UniProtKB-UniRule"/>
</dbReference>
<dbReference type="PANTHER" id="PTHR22926:SF5">
    <property type="entry name" value="PHOSPHO-N-ACETYLMURAMOYL-PENTAPEPTIDE-TRANSFERASE HOMOLOG"/>
    <property type="match status" value="1"/>
</dbReference>
<evidence type="ECO:0000256" key="5">
    <source>
        <dbReference type="ARBA" id="ARBA00022989"/>
    </source>
</evidence>
<dbReference type="EC" id="2.7.8.13" evidence="7 8"/>
<comment type="function">
    <text evidence="7">Catalyzes the initial step of the lipid cycle reactions in the biosynthesis of the cell wall peptidoglycan: transfers peptidoglycan precursor phospho-MurNAc-pentapeptide from UDP-MurNAc-pentapeptide onto the lipid carrier undecaprenyl phosphate, yielding undecaprenyl-pyrophosphoryl-MurNAc-pentapeptide, known as lipid I.</text>
</comment>
<comment type="similarity">
    <text evidence="2 7">Belongs to the glycosyltransferase 4 family. MraY subfamily.</text>
</comment>
<comment type="subcellular location">
    <subcellularLocation>
        <location evidence="7">Cell membrane</location>
        <topology evidence="7">Multi-pass membrane protein</topology>
    </subcellularLocation>
    <subcellularLocation>
        <location evidence="1">Membrane</location>
        <topology evidence="1">Multi-pass membrane protein</topology>
    </subcellularLocation>
</comment>
<evidence type="ECO:0000256" key="8">
    <source>
        <dbReference type="NCBIfam" id="TIGR00445"/>
    </source>
</evidence>
<feature type="transmembrane region" description="Helical" evidence="7">
    <location>
        <begin position="200"/>
        <end position="219"/>
    </location>
</feature>
<proteinExistence type="inferred from homology"/>
<dbReference type="CDD" id="cd06852">
    <property type="entry name" value="GT_MraY"/>
    <property type="match status" value="1"/>
</dbReference>
<dbReference type="InterPro" id="IPR000715">
    <property type="entry name" value="Glycosyl_transferase_4"/>
</dbReference>
<gene>
    <name evidence="7 10" type="primary">mraY</name>
    <name evidence="10" type="ORF">HS096_04755</name>
</gene>
<keyword evidence="7" id="KW-0132">Cell division</keyword>
<sequence length="351" mass="38459">MFIDAIHVARLVTIATTAFVVAFLAMPLWIALLKKWHVGKSIRDESSAPIMAKLHAGKAGTPTMGGLVIWGTVVFLIFAYRAACYFQFEPLCNLSFFSRAQTRLPLGILVGAGLLGLMDDYLNVRKIGPRGGGLRMRVRLLSYTTIALAGAYWFFSRLQWDFVHIPFVGTYHIGWWYVPFFVFVVVSTSFSVNETDGLDGLAGGTLMTSFGAMALISFAQGRLDLAAFCLTILGALLAFLWFNVPPASVFMGDTGAMSLGTVLAVVAMITNTTLLLPIIGLPFVIESASVLLQIASKKIRKKKLFRSSPLHHHLEAVGWPEQQIVLRNWIISLMSAAIGVVLALVDRTLFL</sequence>
<dbReference type="GO" id="GO:0046872">
    <property type="term" value="F:metal ion binding"/>
    <property type="evidence" value="ECO:0007669"/>
    <property type="project" value="UniProtKB-KW"/>
</dbReference>
<dbReference type="GO" id="GO:0008963">
    <property type="term" value="F:phospho-N-acetylmuramoyl-pentapeptide-transferase activity"/>
    <property type="evidence" value="ECO:0007669"/>
    <property type="project" value="UniProtKB-UniRule"/>
</dbReference>
<dbReference type="HAMAP" id="MF_00038">
    <property type="entry name" value="MraY"/>
    <property type="match status" value="1"/>
</dbReference>
<dbReference type="Pfam" id="PF10555">
    <property type="entry name" value="MraY_sig1"/>
    <property type="match status" value="1"/>
</dbReference>
<evidence type="ECO:0000256" key="9">
    <source>
        <dbReference type="PIRSR" id="PIRSR600715-1"/>
    </source>
</evidence>
<name>A0A928TRA9_UNCKA</name>
<organism evidence="10 11">
    <name type="scientific">candidate division WWE3 bacterium</name>
    <dbReference type="NCBI Taxonomy" id="2053526"/>
    <lineage>
        <taxon>Bacteria</taxon>
        <taxon>Katanobacteria</taxon>
    </lineage>
</organism>
<accession>A0A928TRA9</accession>
<evidence type="ECO:0000256" key="7">
    <source>
        <dbReference type="HAMAP-Rule" id="MF_00038"/>
    </source>
</evidence>
<feature type="transmembrane region" description="Helical" evidence="7">
    <location>
        <begin position="138"/>
        <end position="155"/>
    </location>
</feature>
<feature type="transmembrane region" description="Helical" evidence="7">
    <location>
        <begin position="225"/>
        <end position="242"/>
    </location>
</feature>
<dbReference type="GO" id="GO:0005886">
    <property type="term" value="C:plasma membrane"/>
    <property type="evidence" value="ECO:0007669"/>
    <property type="project" value="UniProtKB-SubCell"/>
</dbReference>
<evidence type="ECO:0000256" key="3">
    <source>
        <dbReference type="ARBA" id="ARBA00022679"/>
    </source>
</evidence>
<keyword evidence="7" id="KW-0961">Cell wall biogenesis/degradation</keyword>
<feature type="transmembrane region" description="Helical" evidence="7">
    <location>
        <begin position="175"/>
        <end position="193"/>
    </location>
</feature>
<keyword evidence="7" id="KW-0573">Peptidoglycan synthesis</keyword>
<dbReference type="GO" id="GO:0071555">
    <property type="term" value="P:cell wall organization"/>
    <property type="evidence" value="ECO:0007669"/>
    <property type="project" value="UniProtKB-KW"/>
</dbReference>
<keyword evidence="6 7" id="KW-0472">Membrane</keyword>
<evidence type="ECO:0000256" key="2">
    <source>
        <dbReference type="ARBA" id="ARBA00005583"/>
    </source>
</evidence>
<feature type="binding site" evidence="9">
    <location>
        <position position="253"/>
    </location>
    <ligand>
        <name>Mg(2+)</name>
        <dbReference type="ChEBI" id="CHEBI:18420"/>
    </ligand>
</feature>